<accession>A0A9Q8UTH3</accession>
<keyword evidence="2" id="KW-1185">Reference proteome</keyword>
<dbReference type="AlphaFoldDB" id="A0A9Q8UTH3"/>
<protein>
    <submittedName>
        <fullName evidence="1">Uncharacterized protein</fullName>
    </submittedName>
</protein>
<name>A0A9Q8UTH3_PASFU</name>
<reference evidence="1" key="2">
    <citation type="journal article" date="2022" name="Microb. Genom.">
        <title>A chromosome-scale genome assembly of the tomato pathogen Cladosporium fulvum reveals a compartmentalized genome architecture and the presence of a dispensable chromosome.</title>
        <authorList>
            <person name="Zaccaron A.Z."/>
            <person name="Chen L.H."/>
            <person name="Samaras A."/>
            <person name="Stergiopoulos I."/>
        </authorList>
    </citation>
    <scope>NUCLEOTIDE SEQUENCE</scope>
    <source>
        <strain evidence="1">Race5_Kim</strain>
    </source>
</reference>
<dbReference type="EMBL" id="CP090171">
    <property type="protein sequence ID" value="UJO21792.1"/>
    <property type="molecule type" value="Genomic_DNA"/>
</dbReference>
<evidence type="ECO:0000313" key="2">
    <source>
        <dbReference type="Proteomes" id="UP000756132"/>
    </source>
</evidence>
<dbReference type="KEGG" id="ffu:CLAFUR5_09665"/>
<evidence type="ECO:0000313" key="1">
    <source>
        <dbReference type="EMBL" id="UJO21792.1"/>
    </source>
</evidence>
<proteinExistence type="predicted"/>
<dbReference type="Proteomes" id="UP000756132">
    <property type="component" value="Chromosome 9"/>
</dbReference>
<gene>
    <name evidence="1" type="ORF">CLAFUR5_09665</name>
</gene>
<dbReference type="RefSeq" id="XP_047766158.1">
    <property type="nucleotide sequence ID" value="XM_047908813.1"/>
</dbReference>
<reference evidence="1" key="1">
    <citation type="submission" date="2021-12" db="EMBL/GenBank/DDBJ databases">
        <authorList>
            <person name="Zaccaron A."/>
            <person name="Stergiopoulos I."/>
        </authorList>
    </citation>
    <scope>NUCLEOTIDE SEQUENCE</scope>
    <source>
        <strain evidence="1">Race5_Kim</strain>
    </source>
</reference>
<organism evidence="1 2">
    <name type="scientific">Passalora fulva</name>
    <name type="common">Tomato leaf mold</name>
    <name type="synonym">Cladosporium fulvum</name>
    <dbReference type="NCBI Taxonomy" id="5499"/>
    <lineage>
        <taxon>Eukaryota</taxon>
        <taxon>Fungi</taxon>
        <taxon>Dikarya</taxon>
        <taxon>Ascomycota</taxon>
        <taxon>Pezizomycotina</taxon>
        <taxon>Dothideomycetes</taxon>
        <taxon>Dothideomycetidae</taxon>
        <taxon>Mycosphaerellales</taxon>
        <taxon>Mycosphaerellaceae</taxon>
        <taxon>Fulvia</taxon>
    </lineage>
</organism>
<dbReference type="GeneID" id="71989543"/>
<dbReference type="OrthoDB" id="341259at2759"/>
<sequence>MILTTHYDRLYDERQKKDFQPSELLNKLYKDITEAYVAMLELAYSIHRYLEASGLARLRHALKDLTGQELSKFTARTERLRSQKLKVLEASEGAFQDRTARQLGEVTEAAEAIRANVQASRTFRKSRKSSSVLNSLSRRT</sequence>